<proteinExistence type="predicted"/>
<dbReference type="Proteomes" id="UP001295684">
    <property type="component" value="Unassembled WGS sequence"/>
</dbReference>
<dbReference type="AlphaFoldDB" id="A0AAD1XD10"/>
<comment type="caution">
    <text evidence="1">The sequence shown here is derived from an EMBL/GenBank/DDBJ whole genome shotgun (WGS) entry which is preliminary data.</text>
</comment>
<sequence>MTMRNHELHLKGKSTQISVYYNSLNCSQKEKARSDHLLVYLSSKDFLGLHGTKNSRQGLVKFNFVDVNQMMISKKPNENIRQNLLEYYGLKKIDGEVCLPQIVLNEYKLKKKPIQTLKRIKQGSNSAAPSPREDYGLIGSQKGGFSEASEISTPRSKKIGLPSQQSTNCFKRRSSFQEGQGEKFAEAKRIWICDYKSSVYLMDCKIFKDVLLEKRCPHYRLYKRVPIYSYTKGNENDLATSQCSTCYLAKNPSSRYNLVVIGHFMRNDCRELHEICTALEENKVYYHRIDKDNLNSQSDVNFIKKAHKIETKYFPNEEPDFSIYLFGLKISPETIQSALLPNGNLLQSIISKHRCTFCFKQCQKRRSGREGRGKKDSLPICKACVAKGLHKCDGRYYTAEVACSVVSKILSKQVAKPKNTSSKVPWIIRDFSTQKKAPLSCRHLGTPNTGRLPHSTTEDLDSENVNLIKIDKKKMHFEFPG</sequence>
<organism evidence="1 2">
    <name type="scientific">Euplotes crassus</name>
    <dbReference type="NCBI Taxonomy" id="5936"/>
    <lineage>
        <taxon>Eukaryota</taxon>
        <taxon>Sar</taxon>
        <taxon>Alveolata</taxon>
        <taxon>Ciliophora</taxon>
        <taxon>Intramacronucleata</taxon>
        <taxon>Spirotrichea</taxon>
        <taxon>Hypotrichia</taxon>
        <taxon>Euplotida</taxon>
        <taxon>Euplotidae</taxon>
        <taxon>Moneuplotes</taxon>
    </lineage>
</organism>
<dbReference type="EMBL" id="CAMPGE010008418">
    <property type="protein sequence ID" value="CAI2367318.1"/>
    <property type="molecule type" value="Genomic_DNA"/>
</dbReference>
<evidence type="ECO:0000313" key="1">
    <source>
        <dbReference type="EMBL" id="CAI2367318.1"/>
    </source>
</evidence>
<gene>
    <name evidence="1" type="ORF">ECRASSUSDP1_LOCUS8600</name>
</gene>
<name>A0AAD1XD10_EUPCR</name>
<keyword evidence="2" id="KW-1185">Reference proteome</keyword>
<evidence type="ECO:0000313" key="2">
    <source>
        <dbReference type="Proteomes" id="UP001295684"/>
    </source>
</evidence>
<reference evidence="1" key="1">
    <citation type="submission" date="2023-07" db="EMBL/GenBank/DDBJ databases">
        <authorList>
            <consortium name="AG Swart"/>
            <person name="Singh M."/>
            <person name="Singh A."/>
            <person name="Seah K."/>
            <person name="Emmerich C."/>
        </authorList>
    </citation>
    <scope>NUCLEOTIDE SEQUENCE</scope>
    <source>
        <strain evidence="1">DP1</strain>
    </source>
</reference>
<accession>A0AAD1XD10</accession>
<protein>
    <submittedName>
        <fullName evidence="1">Uncharacterized protein</fullName>
    </submittedName>
</protein>